<evidence type="ECO:0000313" key="2">
    <source>
        <dbReference type="EMBL" id="RAV20245.1"/>
    </source>
</evidence>
<reference evidence="2 3" key="1">
    <citation type="journal article" date="2009" name="Int. J. Syst. Evol. Microbiol.">
        <title>Paenibacillus contaminans sp. nov., isolated from a contaminated laboratory plate.</title>
        <authorList>
            <person name="Chou J.H."/>
            <person name="Lee J.H."/>
            <person name="Lin M.C."/>
            <person name="Chang P.S."/>
            <person name="Arun A.B."/>
            <person name="Young C.C."/>
            <person name="Chen W.M."/>
        </authorList>
    </citation>
    <scope>NUCLEOTIDE SEQUENCE [LARGE SCALE GENOMIC DNA]</scope>
    <source>
        <strain evidence="2 3">CKOBP-6</strain>
    </source>
</reference>
<evidence type="ECO:0000256" key="1">
    <source>
        <dbReference type="SAM" id="MobiDB-lite"/>
    </source>
</evidence>
<comment type="caution">
    <text evidence="2">The sequence shown here is derived from an EMBL/GenBank/DDBJ whole genome shotgun (WGS) entry which is preliminary data.</text>
</comment>
<dbReference type="AlphaFoldDB" id="A0A329MKA7"/>
<feature type="compositionally biased region" description="Polar residues" evidence="1">
    <location>
        <begin position="12"/>
        <end position="24"/>
    </location>
</feature>
<dbReference type="EMBL" id="QMFB01000009">
    <property type="protein sequence ID" value="RAV20245.1"/>
    <property type="molecule type" value="Genomic_DNA"/>
</dbReference>
<proteinExistence type="predicted"/>
<protein>
    <submittedName>
        <fullName evidence="2">Uncharacterized protein</fullName>
    </submittedName>
</protein>
<keyword evidence="3" id="KW-1185">Reference proteome</keyword>
<name>A0A329MKA7_9BACL</name>
<sequence length="71" mass="7792">MRTALGPAIQAQHDSAQTRNSTTSIDSSIRPHLLLQSIYPVIRNGMLDGCGSTFELQSGIAQDWRAIAYFI</sequence>
<gene>
    <name evidence="2" type="ORF">DQG23_17440</name>
</gene>
<dbReference type="Proteomes" id="UP000250369">
    <property type="component" value="Unassembled WGS sequence"/>
</dbReference>
<feature type="region of interest" description="Disordered" evidence="1">
    <location>
        <begin position="1"/>
        <end position="24"/>
    </location>
</feature>
<evidence type="ECO:0000313" key="3">
    <source>
        <dbReference type="Proteomes" id="UP000250369"/>
    </source>
</evidence>
<organism evidence="2 3">
    <name type="scientific">Paenibacillus contaminans</name>
    <dbReference type="NCBI Taxonomy" id="450362"/>
    <lineage>
        <taxon>Bacteria</taxon>
        <taxon>Bacillati</taxon>
        <taxon>Bacillota</taxon>
        <taxon>Bacilli</taxon>
        <taxon>Bacillales</taxon>
        <taxon>Paenibacillaceae</taxon>
        <taxon>Paenibacillus</taxon>
    </lineage>
</organism>
<accession>A0A329MKA7</accession>